<dbReference type="AlphaFoldDB" id="W4PA83"/>
<comment type="caution">
    <text evidence="2">The sequence shown here is derived from an EMBL/GenBank/DDBJ whole genome shotgun (WGS) entry which is preliminary data.</text>
</comment>
<gene>
    <name evidence="2" type="ORF">JCM6292_2702</name>
</gene>
<sequence>MKVFIKYISLALLSISALYSCHNDSVVESKGDEPLLADGTPITLSITANLPGQGIATRNVQSIKNLYLVVFDKDHRYLYRAKAVLNQIVTSPPGIEYLPKEANEPVSNELYRFSVTLLSSNSPRIIHFISNYDWEGFKKDYELEGSDEGEIIPALYSQNSNQIIYWQSIKFNTIGKNSFHNKAFKLLRNEAKISLNNEDNEFTLSGFCINNAPDRGTVAPFHSKINMSDPSEEAYKDVLYNFPYKPVSPTILPNTALHKVGNEQNNKSSLTVFEYNNTEADADKKMAIIVYGKRKGGKRHGYYKIDIKKEVVDDDGNYIGSVPFNILRNWHFTITVNKVSTDGYPTYDEAVRNPAGNNIFASVELEDYPQVSDGDFMLSVDQPDIVRVSPGSFATTIRFAGPKLSSPATQHVNVFYNGKILAGAFTDDEYINDARFDKQTGTLTVNVKKIPVNEEKNYVFTVIGSSVDKQVHIQRTIRLKLHQKYNFNLELKEYNHSSNPQGERIDLIFTVPGTLPKTLFPYSVYIQADQLSPYVNKNDNIYDEMKVVKQDKKIYYEYIVKNPSSDGHDRRETIHFQRTTTNGKCTVTFISGYYNNGTVELK</sequence>
<protein>
    <submittedName>
        <fullName evidence="2">Uncharacterized protein</fullName>
    </submittedName>
</protein>
<dbReference type="PROSITE" id="PS51257">
    <property type="entry name" value="PROKAR_LIPOPROTEIN"/>
    <property type="match status" value="1"/>
</dbReference>
<organism evidence="2 3">
    <name type="scientific">Bacteroides pyogenes JCM 6292</name>
    <dbReference type="NCBI Taxonomy" id="1235809"/>
    <lineage>
        <taxon>Bacteria</taxon>
        <taxon>Pseudomonadati</taxon>
        <taxon>Bacteroidota</taxon>
        <taxon>Bacteroidia</taxon>
        <taxon>Bacteroidales</taxon>
        <taxon>Bacteroidaceae</taxon>
        <taxon>Bacteroides</taxon>
    </lineage>
</organism>
<dbReference type="EMBL" id="BAIQ01000031">
    <property type="protein sequence ID" value="GAE16298.1"/>
    <property type="molecule type" value="Genomic_DNA"/>
</dbReference>
<feature type="signal peptide" evidence="1">
    <location>
        <begin position="1"/>
        <end position="22"/>
    </location>
</feature>
<evidence type="ECO:0000256" key="1">
    <source>
        <dbReference type="SAM" id="SignalP"/>
    </source>
</evidence>
<proteinExistence type="predicted"/>
<name>W4PA83_9BACE</name>
<evidence type="ECO:0000313" key="3">
    <source>
        <dbReference type="Proteomes" id="UP000018861"/>
    </source>
</evidence>
<reference evidence="2 3" key="1">
    <citation type="journal article" date="2014" name="Genome Announc.">
        <title>Draft Genome Sequences of Three Strains of Bacteroides pyogenes Isolated from a Cat and Swine.</title>
        <authorList>
            <person name="Sakamoto M."/>
            <person name="Oshima K."/>
            <person name="Suda W."/>
            <person name="Kitamura K."/>
            <person name="Iida T."/>
            <person name="Hattori M."/>
            <person name="Ohkuma M."/>
        </authorList>
    </citation>
    <scope>NUCLEOTIDE SEQUENCE [LARGE SCALE GENOMIC DNA]</scope>
    <source>
        <strain evidence="2 3">JCM 6292</strain>
    </source>
</reference>
<dbReference type="Proteomes" id="UP000018861">
    <property type="component" value="Unassembled WGS sequence"/>
</dbReference>
<evidence type="ECO:0000313" key="2">
    <source>
        <dbReference type="EMBL" id="GAE16298.1"/>
    </source>
</evidence>
<accession>W4PA83</accession>
<feature type="chain" id="PRO_5004846314" evidence="1">
    <location>
        <begin position="23"/>
        <end position="602"/>
    </location>
</feature>
<keyword evidence="1" id="KW-0732">Signal</keyword>